<gene>
    <name evidence="1" type="ORF">ACFQ11_07210</name>
</gene>
<keyword evidence="2" id="KW-1185">Reference proteome</keyword>
<name>A0ABW3EIR5_9ACTN</name>
<dbReference type="SUPFAM" id="SSF48452">
    <property type="entry name" value="TPR-like"/>
    <property type="match status" value="2"/>
</dbReference>
<comment type="caution">
    <text evidence="1">The sequence shown here is derived from an EMBL/GenBank/DDBJ whole genome shotgun (WGS) entry which is preliminary data.</text>
</comment>
<proteinExistence type="predicted"/>
<dbReference type="EMBL" id="JBHTJA010000008">
    <property type="protein sequence ID" value="MFD0900176.1"/>
    <property type="molecule type" value="Genomic_DNA"/>
</dbReference>
<dbReference type="Proteomes" id="UP001596972">
    <property type="component" value="Unassembled WGS sequence"/>
</dbReference>
<evidence type="ECO:0008006" key="3">
    <source>
        <dbReference type="Google" id="ProtNLM"/>
    </source>
</evidence>
<evidence type="ECO:0000313" key="1">
    <source>
        <dbReference type="EMBL" id="MFD0900176.1"/>
    </source>
</evidence>
<organism evidence="1 2">
    <name type="scientific">Actinomadura sediminis</name>
    <dbReference type="NCBI Taxonomy" id="1038904"/>
    <lineage>
        <taxon>Bacteria</taxon>
        <taxon>Bacillati</taxon>
        <taxon>Actinomycetota</taxon>
        <taxon>Actinomycetes</taxon>
        <taxon>Streptosporangiales</taxon>
        <taxon>Thermomonosporaceae</taxon>
        <taxon>Actinomadura</taxon>
    </lineage>
</organism>
<dbReference type="RefSeq" id="WP_378297121.1">
    <property type="nucleotide sequence ID" value="NZ_JBHTJA010000008.1"/>
</dbReference>
<evidence type="ECO:0000313" key="2">
    <source>
        <dbReference type="Proteomes" id="UP001596972"/>
    </source>
</evidence>
<reference evidence="2" key="1">
    <citation type="journal article" date="2019" name="Int. J. Syst. Evol. Microbiol.">
        <title>The Global Catalogue of Microorganisms (GCM) 10K type strain sequencing project: providing services to taxonomists for standard genome sequencing and annotation.</title>
        <authorList>
            <consortium name="The Broad Institute Genomics Platform"/>
            <consortium name="The Broad Institute Genome Sequencing Center for Infectious Disease"/>
            <person name="Wu L."/>
            <person name="Ma J."/>
        </authorList>
    </citation>
    <scope>NUCLEOTIDE SEQUENCE [LARGE SCALE GENOMIC DNA]</scope>
    <source>
        <strain evidence="2">JCM 31202</strain>
    </source>
</reference>
<dbReference type="InterPro" id="IPR011990">
    <property type="entry name" value="TPR-like_helical_dom_sf"/>
</dbReference>
<sequence>MSVEDVYELMRRAEELPYGEARTVLVEDALRRADAAGDEELAFRVRIALTNAYHYGGEPAKAFATFSRTLADHDRDPGRFGAAHSLLWQMKAVVNALTKFPEIPLDRTYAVLDDMERRYRAGGHSLQAVYHYRCAVARHVGDPAALDWFAKWRAAERDELSDCAGCDPTGMLYQLLDAGRYDEALEVAAPVLNAELTCSEQPQGVQSGLMQVYLRTGRYAEAAEMHRRAYRVHRTQLADLADIGEHLEFCGLTGNEARGVEIVERHLGWLDRAPHPHAAMRFAASAALVLGRASAAGHGAATLRRPAAGVRAAAGVPVLALRAELAAFATELAARFDARNGTSRQGDRVRAIIEAEPVVEYVPLAEHHRRPAGPPAAPSLAGAAGAAGDVEAVEAIDDLDELLDITDRRRSGRDMDRTFAAWRRFDAVAEKVEPTPLQAARRLDGRGVERAVAGDTAGAIAAWAEAARRFADLDEQERRHRTLSRLGEIRVGTGDPDGMADLTAAVDFFAVHPTEDAYLVSALLRLADGHLEQDRPADALAALDRIVPGDAPDRDPDVDFVRARALVLSGEAAAGAEALRRSLDGARAQDEPQKAAAAALMLAQVLGRTAGESDAASEEIVALLDEVLAVPTVAGPMRAAAHGERGRALLAADRPADAVADLVEGVAAWTAEGLHEPAVGLRVDLAAAYMGVGRHLEAAEVAEEALAGVAGEDGDPIAERRCRLIIAHAQKELGEPGAADAFAAMAGLAAQDGNEEARAHFLDESGEVLTNLDRDALAAERFAEAAEAYGRAANPYGRVNALRRAAMCRLWSGDADAADAGIEDARAALADLPAEDEPARIWHTALIAFDAARLLAQTGRLPAAAERASAAAEGFRSLDEEDAARNAEGLLAQITAALGEHPDDGSAGA</sequence>
<accession>A0ABW3EIR5</accession>
<protein>
    <recommendedName>
        <fullName evidence="3">Tetratricopeptide repeat protein</fullName>
    </recommendedName>
</protein>
<dbReference type="Gene3D" id="1.25.40.10">
    <property type="entry name" value="Tetratricopeptide repeat domain"/>
    <property type="match status" value="2"/>
</dbReference>